<gene>
    <name evidence="1" type="primary">Contig11910.g12744</name>
    <name evidence="1" type="ORF">STYLEM_10701</name>
</gene>
<name>A0A078ALE2_STYLE</name>
<evidence type="ECO:0000313" key="1">
    <source>
        <dbReference type="EMBL" id="CDW81678.1"/>
    </source>
</evidence>
<protein>
    <submittedName>
        <fullName evidence="1">Uncharacterized protein</fullName>
    </submittedName>
</protein>
<evidence type="ECO:0000313" key="2">
    <source>
        <dbReference type="Proteomes" id="UP000039865"/>
    </source>
</evidence>
<organism evidence="1 2">
    <name type="scientific">Stylonychia lemnae</name>
    <name type="common">Ciliate</name>
    <dbReference type="NCBI Taxonomy" id="5949"/>
    <lineage>
        <taxon>Eukaryota</taxon>
        <taxon>Sar</taxon>
        <taxon>Alveolata</taxon>
        <taxon>Ciliophora</taxon>
        <taxon>Intramacronucleata</taxon>
        <taxon>Spirotrichea</taxon>
        <taxon>Stichotrichia</taxon>
        <taxon>Sporadotrichida</taxon>
        <taxon>Oxytrichidae</taxon>
        <taxon>Stylonychinae</taxon>
        <taxon>Stylonychia</taxon>
    </lineage>
</organism>
<dbReference type="OrthoDB" id="10646150at2759"/>
<dbReference type="InParanoid" id="A0A078ALE2"/>
<dbReference type="Proteomes" id="UP000039865">
    <property type="component" value="Unassembled WGS sequence"/>
</dbReference>
<keyword evidence="2" id="KW-1185">Reference proteome</keyword>
<dbReference type="EMBL" id="CCKQ01010172">
    <property type="protein sequence ID" value="CDW81678.1"/>
    <property type="molecule type" value="Genomic_DNA"/>
</dbReference>
<accession>A0A078ALE2</accession>
<reference evidence="1 2" key="1">
    <citation type="submission" date="2014-06" db="EMBL/GenBank/DDBJ databases">
        <authorList>
            <person name="Swart Estienne"/>
        </authorList>
    </citation>
    <scope>NUCLEOTIDE SEQUENCE [LARGE SCALE GENOMIC DNA]</scope>
    <source>
        <strain evidence="1 2">130c</strain>
    </source>
</reference>
<proteinExistence type="predicted"/>
<sequence>MDSNQKKSEQKTLSQKLSDQFFSFNNNLKSQVNSQRDEEIENLKPQQATPENLMEVEKKIQEQRNLINEQQRISQPFLDIQTQKEPSQNRREKVELMHLNVEEFMKIDKIASEYGLDQEQDLRFINRRLERPPKFKRAAIDMTRYPVQNAENNSIQFLMDELIHERQQVYKYYQNQGFLGKTLLCLLDKMISGSLSSINTIDKLRKKEQVKNIEGARVAPSIMIRDPEIPLQQQRVKILRHLSQKARSVLQEVIKVKQYLQNINPSQNLSAIEYNKASEIKVIDEDLATRLELQSQSVRKLKGRLMQRSISLDANIRVDLKNMNKDDWEMMLKVLEVEYKKVDNMIELFEYNNERIHKKASKLHLALECQKEQNQFNPNLLSQIKQKNTKRQLAYVEKLSQKSNLLQQALQEELDMQKKMCNKHHQSLPTFEVDLAKKKSKRLMEGLSYKTASQDILMSGFNDIINFL</sequence>
<dbReference type="AlphaFoldDB" id="A0A078ALE2"/>